<name>A0A4Q9MZI9_9APHY</name>
<dbReference type="EMBL" id="ML143393">
    <property type="protein sequence ID" value="TBU32967.1"/>
    <property type="molecule type" value="Genomic_DNA"/>
</dbReference>
<reference evidence="1" key="1">
    <citation type="submission" date="2019-01" db="EMBL/GenBank/DDBJ databases">
        <title>Draft genome sequences of three monokaryotic isolates of the white-rot basidiomycete fungus Dichomitus squalens.</title>
        <authorList>
            <consortium name="DOE Joint Genome Institute"/>
            <person name="Lopez S.C."/>
            <person name="Andreopoulos B."/>
            <person name="Pangilinan J."/>
            <person name="Lipzen A."/>
            <person name="Riley R."/>
            <person name="Ahrendt S."/>
            <person name="Ng V."/>
            <person name="Barry K."/>
            <person name="Daum C."/>
            <person name="Grigoriev I.V."/>
            <person name="Hilden K.S."/>
            <person name="Makela M.R."/>
            <person name="de Vries R.P."/>
        </authorList>
    </citation>
    <scope>NUCLEOTIDE SEQUENCE [LARGE SCALE GENOMIC DNA]</scope>
    <source>
        <strain evidence="1">OM18370.1</strain>
    </source>
</reference>
<protein>
    <submittedName>
        <fullName evidence="1">Uncharacterized protein</fullName>
    </submittedName>
</protein>
<dbReference type="Proteomes" id="UP000292957">
    <property type="component" value="Unassembled WGS sequence"/>
</dbReference>
<dbReference type="AlphaFoldDB" id="A0A4Q9MZI9"/>
<sequence length="73" mass="7890">MSDEMEACLVCICVSARSYCAGLLVQSFTLETGPVCAPRTRHQLSKLRAIGRPPKGGACSLVLPPVFPRSYHL</sequence>
<gene>
    <name evidence="1" type="ORF">BD311DRAFT_516935</name>
</gene>
<organism evidence="1">
    <name type="scientific">Dichomitus squalens</name>
    <dbReference type="NCBI Taxonomy" id="114155"/>
    <lineage>
        <taxon>Eukaryota</taxon>
        <taxon>Fungi</taxon>
        <taxon>Dikarya</taxon>
        <taxon>Basidiomycota</taxon>
        <taxon>Agaricomycotina</taxon>
        <taxon>Agaricomycetes</taxon>
        <taxon>Polyporales</taxon>
        <taxon>Polyporaceae</taxon>
        <taxon>Dichomitus</taxon>
    </lineage>
</organism>
<evidence type="ECO:0000313" key="1">
    <source>
        <dbReference type="EMBL" id="TBU32967.1"/>
    </source>
</evidence>
<proteinExistence type="predicted"/>
<accession>A0A4Q9MZI9</accession>